<dbReference type="Gene3D" id="3.50.50.60">
    <property type="entry name" value="FAD/NAD(P)-binding domain"/>
    <property type="match status" value="2"/>
</dbReference>
<reference evidence="7" key="1">
    <citation type="journal article" date="2011" name="Genome Res.">
        <title>Phylogeny-wide analysis of social amoeba genomes highlights ancient origins for complex intercellular communication.</title>
        <authorList>
            <person name="Heidel A.J."/>
            <person name="Lawal H.M."/>
            <person name="Felder M."/>
            <person name="Schilde C."/>
            <person name="Helps N.R."/>
            <person name="Tunggal B."/>
            <person name="Rivero F."/>
            <person name="John U."/>
            <person name="Schleicher M."/>
            <person name="Eichinger L."/>
            <person name="Platzer M."/>
            <person name="Noegel A.A."/>
            <person name="Schaap P."/>
            <person name="Gloeckner G."/>
        </authorList>
    </citation>
    <scope>NUCLEOTIDE SEQUENCE [LARGE SCALE GENOMIC DNA]</scope>
    <source>
        <strain evidence="7">SH3</strain>
    </source>
</reference>
<evidence type="ECO:0000256" key="4">
    <source>
        <dbReference type="ARBA" id="ARBA00022857"/>
    </source>
</evidence>
<evidence type="ECO:0008006" key="8">
    <source>
        <dbReference type="Google" id="ProtNLM"/>
    </source>
</evidence>
<dbReference type="InterPro" id="IPR036188">
    <property type="entry name" value="FAD/NAD-bd_sf"/>
</dbReference>
<dbReference type="GO" id="GO:0004499">
    <property type="term" value="F:N,N-dimethylaniline monooxygenase activity"/>
    <property type="evidence" value="ECO:0007669"/>
    <property type="project" value="InterPro"/>
</dbReference>
<gene>
    <name evidence="6" type="ORF">DFA_09305</name>
</gene>
<dbReference type="GeneID" id="14868347"/>
<dbReference type="GO" id="GO:0050660">
    <property type="term" value="F:flavin adenine dinucleotide binding"/>
    <property type="evidence" value="ECO:0007669"/>
    <property type="project" value="InterPro"/>
</dbReference>
<dbReference type="PRINTS" id="PR00370">
    <property type="entry name" value="FMOXYGENASE"/>
</dbReference>
<dbReference type="SUPFAM" id="SSF51905">
    <property type="entry name" value="FAD/NAD(P)-binding domain"/>
    <property type="match status" value="2"/>
</dbReference>
<evidence type="ECO:0000256" key="3">
    <source>
        <dbReference type="ARBA" id="ARBA00022827"/>
    </source>
</evidence>
<sequence>MNSNCTTSDRSDERKKKKSVGIVGGGVSGLTTAKAAIECGLVPTVFERNDDIGGVWNEKDGYTWDSMKTNLSYYSCMYSDYPWKTKPAAEDLFPSGKEVQAYLKDYATHFEVYPQCIKFECTVTRVHQDNITEKWTIEWTNNNKNNINNSNNNIYNKEEYDYVIIASGYFSQCDQPSNIGQLESVFGKDGVSYVRHYKHPDEALRNKKIVMVGGSYSGCEIAVDLASTVGQIVMVTRHRPWYMKRSFSKDGIAPIRPLDINFFTRNGDHMLRSHYKTVQDQNKAKYTNFSKLFGHQQTIPSVRVDGEPTDHLYGAITDRFVELVEQGKIVMKYSDVDYAIVDKETGRRSIKFKDGSVEDQIDHLYISTGYKLTFPFFDQDMLDALQYDPNDGFQAVLLHKTVFCPGKRGIAFVGIFKGPFFGLSELQSRWATMVFTGKDGLDYPTKEEFDIGIAEEQRIRSDRPRKQWPHGNTVEFSEDLAKQIKCLPDFDKIQKEDPYLYKMLWYNFISPVSYRLQGFGSNPKLAIEHLKEIDSKFNNFPKS</sequence>
<dbReference type="OrthoDB" id="19682at2759"/>
<dbReference type="AlphaFoldDB" id="F4Q793"/>
<name>F4Q793_CACFS</name>
<keyword evidence="3" id="KW-0274">FAD</keyword>
<dbReference type="Pfam" id="PF00743">
    <property type="entry name" value="FMO-like"/>
    <property type="match status" value="1"/>
</dbReference>
<dbReference type="InterPro" id="IPR020946">
    <property type="entry name" value="Flavin_mOase-like"/>
</dbReference>
<evidence type="ECO:0000313" key="6">
    <source>
        <dbReference type="EMBL" id="EGG16275.1"/>
    </source>
</evidence>
<dbReference type="STRING" id="1054147.F4Q793"/>
<keyword evidence="4" id="KW-0521">NADP</keyword>
<protein>
    <recommendedName>
        <fullName evidence="8">Flavin-containing monooxygenase</fullName>
    </recommendedName>
</protein>
<dbReference type="GO" id="GO:0050661">
    <property type="term" value="F:NADP binding"/>
    <property type="evidence" value="ECO:0007669"/>
    <property type="project" value="InterPro"/>
</dbReference>
<dbReference type="PIRSF" id="PIRSF000332">
    <property type="entry name" value="FMO"/>
    <property type="match status" value="1"/>
</dbReference>
<proteinExistence type="inferred from homology"/>
<keyword evidence="5" id="KW-0560">Oxidoreductase</keyword>
<dbReference type="PANTHER" id="PTHR23023">
    <property type="entry name" value="DIMETHYLANILINE MONOOXYGENASE"/>
    <property type="match status" value="1"/>
</dbReference>
<evidence type="ECO:0000256" key="2">
    <source>
        <dbReference type="ARBA" id="ARBA00022630"/>
    </source>
</evidence>
<evidence type="ECO:0000313" key="7">
    <source>
        <dbReference type="Proteomes" id="UP000007797"/>
    </source>
</evidence>
<comment type="similarity">
    <text evidence="1">Belongs to the FMO family.</text>
</comment>
<evidence type="ECO:0000256" key="1">
    <source>
        <dbReference type="ARBA" id="ARBA00009183"/>
    </source>
</evidence>
<accession>F4Q793</accession>
<keyword evidence="2" id="KW-0285">Flavoprotein</keyword>
<dbReference type="InterPro" id="IPR000960">
    <property type="entry name" value="Flavin_mOase"/>
</dbReference>
<dbReference type="RefSeq" id="XP_004354659.1">
    <property type="nucleotide sequence ID" value="XM_004354607.1"/>
</dbReference>
<dbReference type="InterPro" id="IPR050346">
    <property type="entry name" value="FMO-like"/>
</dbReference>
<keyword evidence="7" id="KW-1185">Reference proteome</keyword>
<dbReference type="EMBL" id="GL883024">
    <property type="protein sequence ID" value="EGG16275.1"/>
    <property type="molecule type" value="Genomic_DNA"/>
</dbReference>
<dbReference type="OMA" id="HAENGHW"/>
<dbReference type="KEGG" id="dfa:DFA_09305"/>
<dbReference type="Proteomes" id="UP000007797">
    <property type="component" value="Unassembled WGS sequence"/>
</dbReference>
<organism evidence="6 7">
    <name type="scientific">Cavenderia fasciculata</name>
    <name type="common">Slime mold</name>
    <name type="synonym">Dictyostelium fasciculatum</name>
    <dbReference type="NCBI Taxonomy" id="261658"/>
    <lineage>
        <taxon>Eukaryota</taxon>
        <taxon>Amoebozoa</taxon>
        <taxon>Evosea</taxon>
        <taxon>Eumycetozoa</taxon>
        <taxon>Dictyostelia</taxon>
        <taxon>Acytosteliales</taxon>
        <taxon>Cavenderiaceae</taxon>
        <taxon>Cavenderia</taxon>
    </lineage>
</organism>
<evidence type="ECO:0000256" key="5">
    <source>
        <dbReference type="ARBA" id="ARBA00023002"/>
    </source>
</evidence>